<dbReference type="Proteomes" id="UP000003477">
    <property type="component" value="Unassembled WGS sequence"/>
</dbReference>
<dbReference type="PATRIC" id="fig|423471.3.peg.5111"/>
<protein>
    <recommendedName>
        <fullName evidence="1">HicB-like antitoxin of toxin-antitoxin system domain-containing protein</fullName>
    </recommendedName>
</protein>
<dbReference type="InterPro" id="IPR051404">
    <property type="entry name" value="TA_system_antitoxin"/>
</dbReference>
<gene>
    <name evidence="2" type="ORF">CWATWH0003_5473</name>
</gene>
<dbReference type="PANTHER" id="PTHR34504">
    <property type="entry name" value="ANTITOXIN HICB"/>
    <property type="match status" value="1"/>
</dbReference>
<reference evidence="2 3" key="1">
    <citation type="journal article" date="2011" name="Front. Microbiol.">
        <title>Two Strains of Crocosphaera watsonii with Highly Conserved Genomes are Distinguished by Strain-Specific Features.</title>
        <authorList>
            <person name="Bench S.R."/>
            <person name="Ilikchyan I.N."/>
            <person name="Tripp H.J."/>
            <person name="Zehr J.P."/>
        </authorList>
    </citation>
    <scope>NUCLEOTIDE SEQUENCE [LARGE SCALE GENOMIC DNA]</scope>
    <source>
        <strain evidence="2 3">WH 0003</strain>
    </source>
</reference>
<evidence type="ECO:0000313" key="3">
    <source>
        <dbReference type="Proteomes" id="UP000003477"/>
    </source>
</evidence>
<feature type="domain" description="HicB-like antitoxin of toxin-antitoxin system" evidence="1">
    <location>
        <begin position="6"/>
        <end position="70"/>
    </location>
</feature>
<dbReference type="AlphaFoldDB" id="G5JDI1"/>
<organism evidence="2 3">
    <name type="scientific">Crocosphaera watsonii WH 0003</name>
    <dbReference type="NCBI Taxonomy" id="423471"/>
    <lineage>
        <taxon>Bacteria</taxon>
        <taxon>Bacillati</taxon>
        <taxon>Cyanobacteriota</taxon>
        <taxon>Cyanophyceae</taxon>
        <taxon>Oscillatoriophycideae</taxon>
        <taxon>Chroococcales</taxon>
        <taxon>Aphanothecaceae</taxon>
        <taxon>Crocosphaera</taxon>
    </lineage>
</organism>
<proteinExistence type="predicted"/>
<comment type="caution">
    <text evidence="2">The sequence shown here is derived from an EMBL/GenBank/DDBJ whole genome shotgun (WGS) entry which is preliminary data.</text>
</comment>
<dbReference type="InterPro" id="IPR031807">
    <property type="entry name" value="HicB-like"/>
</dbReference>
<dbReference type="PANTHER" id="PTHR34504:SF2">
    <property type="entry name" value="UPF0150 PROTEIN SSL0259"/>
    <property type="match status" value="1"/>
</dbReference>
<dbReference type="InterPro" id="IPR035069">
    <property type="entry name" value="TTHA1013/TTHA0281-like"/>
</dbReference>
<dbReference type="EMBL" id="AESD01000851">
    <property type="protein sequence ID" value="EHJ09750.1"/>
    <property type="molecule type" value="Genomic_DNA"/>
</dbReference>
<dbReference type="RefSeq" id="WP_007313221.1">
    <property type="nucleotide sequence ID" value="NZ_AESD01000851.1"/>
</dbReference>
<dbReference type="GeneID" id="88768783"/>
<dbReference type="Pfam" id="PF15919">
    <property type="entry name" value="HicB_lk_antitox"/>
    <property type="match status" value="1"/>
</dbReference>
<dbReference type="Gene3D" id="3.30.160.250">
    <property type="match status" value="1"/>
</dbReference>
<dbReference type="SUPFAM" id="SSF143100">
    <property type="entry name" value="TTHA1013/TTHA0281-like"/>
    <property type="match status" value="1"/>
</dbReference>
<evidence type="ECO:0000313" key="2">
    <source>
        <dbReference type="EMBL" id="EHJ09750.1"/>
    </source>
</evidence>
<evidence type="ECO:0000259" key="1">
    <source>
        <dbReference type="Pfam" id="PF15919"/>
    </source>
</evidence>
<name>G5JDI1_CROWT</name>
<sequence length="73" mass="8426">MEEIKYRIIIQWSDEDDCFLVALPDFPGQYWRTHGDTYEKAVANAKEAIESLIIAYEADNEPLPKPLIVNTIL</sequence>
<accession>G5JDI1</accession>